<dbReference type="PROSITE" id="PS00189">
    <property type="entry name" value="LIPOYL"/>
    <property type="match status" value="1"/>
</dbReference>
<reference evidence="5 6" key="1">
    <citation type="submission" date="2022-01" db="EMBL/GenBank/DDBJ databases">
        <title>Maritalea mediterranea sp. nov., isolated from marine plastic residues from the Malva-rosa beach (Valencia, Spain).</title>
        <authorList>
            <person name="Vidal-Verdu A."/>
            <person name="Molina-Menor E."/>
            <person name="Pascual J."/>
            <person name="Pereto J."/>
            <person name="Porcar M."/>
        </authorList>
    </citation>
    <scope>NUCLEOTIDE SEQUENCE [LARGE SCALE GENOMIC DNA]</scope>
    <source>
        <strain evidence="5 6">P4.10X</strain>
    </source>
</reference>
<evidence type="ECO:0000259" key="4">
    <source>
        <dbReference type="PROSITE" id="PS50968"/>
    </source>
</evidence>
<evidence type="ECO:0000313" key="6">
    <source>
        <dbReference type="Proteomes" id="UP001201217"/>
    </source>
</evidence>
<sequence length="341" mass="36370">MAHEVIMPALGMAQDTGLIVSWLKNEGDKISAGDAIMEVETDKATMEVEAEASGFLTNVRAKAGEDVPVGDVVAYISESADEVVEGGEKPKAAAAKDEPAPAEEAPKAQAEPAKPEPAPAKEVSVTPANTGDKILASPKAKKLAFEEGLDIAQLAAKGVPQPYHVKDLEQLRGAQGVGTSTVSGPQTFHIGASVPRKKLDAFKDWFKTDHQTKIENRSIWLGFATSAFRAVLEATEKDVCVLSSEAGGYLSYLNADRRKLVEIAPSESNAAPNFILRDLTETAIDMVQASAAVCPTLSIARSKKAFVVSLAYQSDQLSDDQALQFVAEFTARLNEPLRHLL</sequence>
<keyword evidence="6" id="KW-1185">Reference proteome</keyword>
<dbReference type="Pfam" id="PF00364">
    <property type="entry name" value="Biotin_lipoyl"/>
    <property type="match status" value="1"/>
</dbReference>
<feature type="compositionally biased region" description="Basic and acidic residues" evidence="3">
    <location>
        <begin position="86"/>
        <end position="99"/>
    </location>
</feature>
<name>A0ABS9E679_9HYPH</name>
<dbReference type="InterPro" id="IPR000089">
    <property type="entry name" value="Biotin_lipoyl"/>
</dbReference>
<dbReference type="RefSeq" id="WP_236113902.1">
    <property type="nucleotide sequence ID" value="NZ_JAKGTI010000001.1"/>
</dbReference>
<evidence type="ECO:0000256" key="3">
    <source>
        <dbReference type="SAM" id="MobiDB-lite"/>
    </source>
</evidence>
<dbReference type="InterPro" id="IPR003016">
    <property type="entry name" value="2-oxoA_DH_lipoyl-BS"/>
</dbReference>
<comment type="caution">
    <text evidence="5">The sequence shown here is derived from an EMBL/GenBank/DDBJ whole genome shotgun (WGS) entry which is preliminary data.</text>
</comment>
<protein>
    <recommendedName>
        <fullName evidence="4">Lipoyl-binding domain-containing protein</fullName>
    </recommendedName>
</protein>
<dbReference type="PANTHER" id="PTHR23151:SF90">
    <property type="entry name" value="DIHYDROLIPOYLLYSINE-RESIDUE ACETYLTRANSFERASE COMPONENT OF PYRUVATE DEHYDROGENASE COMPLEX, MITOCHONDRIAL-RELATED"/>
    <property type="match status" value="1"/>
</dbReference>
<keyword evidence="2" id="KW-0450">Lipoyl</keyword>
<gene>
    <name evidence="5" type="ORF">L1I42_07745</name>
</gene>
<feature type="domain" description="Lipoyl-binding" evidence="4">
    <location>
        <begin position="2"/>
        <end position="77"/>
    </location>
</feature>
<dbReference type="SUPFAM" id="SSF51230">
    <property type="entry name" value="Single hybrid motif"/>
    <property type="match status" value="1"/>
</dbReference>
<dbReference type="EMBL" id="JAKGTI010000001">
    <property type="protein sequence ID" value="MCF4098378.1"/>
    <property type="molecule type" value="Genomic_DNA"/>
</dbReference>
<dbReference type="PROSITE" id="PS50968">
    <property type="entry name" value="BIOTINYL_LIPOYL"/>
    <property type="match status" value="1"/>
</dbReference>
<evidence type="ECO:0000313" key="5">
    <source>
        <dbReference type="EMBL" id="MCF4098378.1"/>
    </source>
</evidence>
<dbReference type="CDD" id="cd06849">
    <property type="entry name" value="lipoyl_domain"/>
    <property type="match status" value="1"/>
</dbReference>
<accession>A0ABS9E679</accession>
<evidence type="ECO:0000256" key="1">
    <source>
        <dbReference type="ARBA" id="ARBA00001938"/>
    </source>
</evidence>
<proteinExistence type="predicted"/>
<evidence type="ECO:0000256" key="2">
    <source>
        <dbReference type="ARBA" id="ARBA00022823"/>
    </source>
</evidence>
<dbReference type="Proteomes" id="UP001201217">
    <property type="component" value="Unassembled WGS sequence"/>
</dbReference>
<feature type="region of interest" description="Disordered" evidence="3">
    <location>
        <begin position="83"/>
        <end position="132"/>
    </location>
</feature>
<dbReference type="InterPro" id="IPR011053">
    <property type="entry name" value="Single_hybrid_motif"/>
</dbReference>
<organism evidence="5 6">
    <name type="scientific">Maritalea mediterranea</name>
    <dbReference type="NCBI Taxonomy" id="2909667"/>
    <lineage>
        <taxon>Bacteria</taxon>
        <taxon>Pseudomonadati</taxon>
        <taxon>Pseudomonadota</taxon>
        <taxon>Alphaproteobacteria</taxon>
        <taxon>Hyphomicrobiales</taxon>
        <taxon>Devosiaceae</taxon>
        <taxon>Maritalea</taxon>
    </lineage>
</organism>
<dbReference type="Gene3D" id="2.40.50.100">
    <property type="match status" value="1"/>
</dbReference>
<dbReference type="PANTHER" id="PTHR23151">
    <property type="entry name" value="DIHYDROLIPOAMIDE ACETYL/SUCCINYL-TRANSFERASE-RELATED"/>
    <property type="match status" value="1"/>
</dbReference>
<dbReference type="InterPro" id="IPR045257">
    <property type="entry name" value="E2/Pdx1"/>
</dbReference>
<comment type="cofactor">
    <cofactor evidence="1">
        <name>(R)-lipoate</name>
        <dbReference type="ChEBI" id="CHEBI:83088"/>
    </cofactor>
</comment>